<dbReference type="PANTHER" id="PTHR10846:SF8">
    <property type="entry name" value="INNER MEMBRANE PROTEIN YRBG"/>
    <property type="match status" value="1"/>
</dbReference>
<evidence type="ECO:0000256" key="1">
    <source>
        <dbReference type="ARBA" id="ARBA00004141"/>
    </source>
</evidence>
<dbReference type="HOGENOM" id="CLU_007948_2_0_5"/>
<dbReference type="Proteomes" id="UP000001302">
    <property type="component" value="Chromosome"/>
</dbReference>
<dbReference type="InterPro" id="IPR044880">
    <property type="entry name" value="NCX_ion-bd_dom_sf"/>
</dbReference>
<protein>
    <submittedName>
        <fullName evidence="7">Cation antiporter (Na+/Ca2+)</fullName>
    </submittedName>
</protein>
<reference evidence="8" key="1">
    <citation type="submission" date="2010-08" db="EMBL/GenBank/DDBJ databases">
        <title>Genome sequence of Parvularcula bermudensis HTCC2503.</title>
        <authorList>
            <person name="Kang D.-M."/>
            <person name="Oh H.-M."/>
            <person name="Cho J.-C."/>
        </authorList>
    </citation>
    <scope>NUCLEOTIDE SEQUENCE [LARGE SCALE GENOMIC DNA]</scope>
    <source>
        <strain evidence="8">ATCC BAA-594 / HTCC2503 / KCTC 12087</strain>
    </source>
</reference>
<feature type="transmembrane region" description="Helical" evidence="5">
    <location>
        <begin position="109"/>
        <end position="128"/>
    </location>
</feature>
<name>E0TBM7_PARBH</name>
<evidence type="ECO:0000256" key="2">
    <source>
        <dbReference type="ARBA" id="ARBA00022692"/>
    </source>
</evidence>
<proteinExistence type="predicted"/>
<dbReference type="PANTHER" id="PTHR10846">
    <property type="entry name" value="SODIUM/POTASSIUM/CALCIUM EXCHANGER"/>
    <property type="match status" value="1"/>
</dbReference>
<feature type="transmembrane region" description="Helical" evidence="5">
    <location>
        <begin position="74"/>
        <end position="97"/>
    </location>
</feature>
<feature type="domain" description="Sodium/calcium exchanger membrane region" evidence="6">
    <location>
        <begin position="195"/>
        <end position="333"/>
    </location>
</feature>
<organism evidence="7 8">
    <name type="scientific">Parvularcula bermudensis (strain ATCC BAA-594 / HTCC2503 / KCTC 12087)</name>
    <dbReference type="NCBI Taxonomy" id="314260"/>
    <lineage>
        <taxon>Bacteria</taxon>
        <taxon>Pseudomonadati</taxon>
        <taxon>Pseudomonadota</taxon>
        <taxon>Alphaproteobacteria</taxon>
        <taxon>Parvularculales</taxon>
        <taxon>Parvularculaceae</taxon>
        <taxon>Parvularcula</taxon>
    </lineage>
</organism>
<keyword evidence="2 5" id="KW-0812">Transmembrane</keyword>
<evidence type="ECO:0000256" key="4">
    <source>
        <dbReference type="ARBA" id="ARBA00023136"/>
    </source>
</evidence>
<feature type="transmembrane region" description="Helical" evidence="5">
    <location>
        <begin position="40"/>
        <end position="62"/>
    </location>
</feature>
<dbReference type="Gene3D" id="1.20.1420.30">
    <property type="entry name" value="NCX, central ion-binding region"/>
    <property type="match status" value="1"/>
</dbReference>
<evidence type="ECO:0000256" key="3">
    <source>
        <dbReference type="ARBA" id="ARBA00022989"/>
    </source>
</evidence>
<keyword evidence="4 5" id="KW-0472">Membrane</keyword>
<keyword evidence="8" id="KW-1185">Reference proteome</keyword>
<dbReference type="OrthoDB" id="153124at2"/>
<evidence type="ECO:0000313" key="8">
    <source>
        <dbReference type="Proteomes" id="UP000001302"/>
    </source>
</evidence>
<evidence type="ECO:0000256" key="5">
    <source>
        <dbReference type="SAM" id="Phobius"/>
    </source>
</evidence>
<dbReference type="EMBL" id="CP002156">
    <property type="protein sequence ID" value="ADM08402.1"/>
    <property type="molecule type" value="Genomic_DNA"/>
</dbReference>
<dbReference type="GO" id="GO:0005886">
    <property type="term" value="C:plasma membrane"/>
    <property type="evidence" value="ECO:0007669"/>
    <property type="project" value="TreeGrafter"/>
</dbReference>
<sequence length="341" mass="35007">MLVIDSPIALLATGAITALLIVFTGIRLSKVADILADRTGLGEALAGALMLGAVTSLSGLVTSVTAASRGLPELAISNAVGGIAAQTVFLVIADLSYRRANLEHAAASLENMMQGALLIACLSLALAAMSVPDIAIFSIHPASIAIVALYLGGLPLVRGAREVPGWRPRSTIETSMDEPDPDNEERPLRPLMIEFLALAALTAGSGYFLAAAADGAVARYGVSEALLGAFATAIVTSLPELVTTLAAVRRGALALAIGGIIGGNSFDTLFIVASDIAYREGPIYADIANSQQFLMTLTILMTAILVMGLLSRQRQGPGGIGFETILLIVAYLGGAAILALL</sequence>
<feature type="transmembrane region" description="Helical" evidence="5">
    <location>
        <begin position="225"/>
        <end position="246"/>
    </location>
</feature>
<dbReference type="AlphaFoldDB" id="E0TBM7"/>
<dbReference type="GO" id="GO:0006874">
    <property type="term" value="P:intracellular calcium ion homeostasis"/>
    <property type="evidence" value="ECO:0007669"/>
    <property type="project" value="TreeGrafter"/>
</dbReference>
<reference evidence="7 8" key="2">
    <citation type="journal article" date="2011" name="J. Bacteriol.">
        <title>Complete genome sequence of strain HTCC2503T of Parvularcula bermudensis, the type species of the order "Parvularculales" in the class Alphaproteobacteria.</title>
        <authorList>
            <person name="Oh H.M."/>
            <person name="Kang I."/>
            <person name="Vergin K.L."/>
            <person name="Kang D."/>
            <person name="Rhee K.H."/>
            <person name="Giovannoni S.J."/>
            <person name="Cho J.C."/>
        </authorList>
    </citation>
    <scope>NUCLEOTIDE SEQUENCE [LARGE SCALE GENOMIC DNA]</scope>
    <source>
        <strain evidence="8">ATCC BAA-594 / HTCC2503 / KCTC 12087</strain>
    </source>
</reference>
<feature type="domain" description="Sodium/calcium exchanger membrane region" evidence="6">
    <location>
        <begin position="15"/>
        <end position="130"/>
    </location>
</feature>
<dbReference type="GO" id="GO:0008273">
    <property type="term" value="F:calcium, potassium:sodium antiporter activity"/>
    <property type="evidence" value="ECO:0007669"/>
    <property type="project" value="TreeGrafter"/>
</dbReference>
<feature type="transmembrane region" description="Helical" evidence="5">
    <location>
        <begin position="253"/>
        <end position="273"/>
    </location>
</feature>
<keyword evidence="3 5" id="KW-1133">Transmembrane helix</keyword>
<feature type="transmembrane region" description="Helical" evidence="5">
    <location>
        <begin position="293"/>
        <end position="310"/>
    </location>
</feature>
<accession>E0TBM7</accession>
<dbReference type="InterPro" id="IPR004837">
    <property type="entry name" value="NaCa_Exmemb"/>
</dbReference>
<dbReference type="GO" id="GO:0005262">
    <property type="term" value="F:calcium channel activity"/>
    <property type="evidence" value="ECO:0007669"/>
    <property type="project" value="TreeGrafter"/>
</dbReference>
<dbReference type="STRING" id="314260.PB2503_01617"/>
<evidence type="ECO:0000313" key="7">
    <source>
        <dbReference type="EMBL" id="ADM08402.1"/>
    </source>
</evidence>
<dbReference type="KEGG" id="pbr:PB2503_01617"/>
<dbReference type="InterPro" id="IPR004481">
    <property type="entry name" value="K/Na/Ca-exchanger"/>
</dbReference>
<feature type="transmembrane region" description="Helical" evidence="5">
    <location>
        <begin position="6"/>
        <end position="28"/>
    </location>
</feature>
<dbReference type="eggNOG" id="COG0530">
    <property type="taxonomic scope" value="Bacteria"/>
</dbReference>
<dbReference type="Pfam" id="PF01699">
    <property type="entry name" value="Na_Ca_ex"/>
    <property type="match status" value="2"/>
</dbReference>
<feature type="transmembrane region" description="Helical" evidence="5">
    <location>
        <begin position="195"/>
        <end position="213"/>
    </location>
</feature>
<feature type="transmembrane region" description="Helical" evidence="5">
    <location>
        <begin position="322"/>
        <end position="340"/>
    </location>
</feature>
<feature type="transmembrane region" description="Helical" evidence="5">
    <location>
        <begin position="134"/>
        <end position="157"/>
    </location>
</feature>
<dbReference type="RefSeq" id="WP_013299376.1">
    <property type="nucleotide sequence ID" value="NC_014414.1"/>
</dbReference>
<gene>
    <name evidence="7" type="ordered locus">PB2503_01617</name>
</gene>
<evidence type="ECO:0000259" key="6">
    <source>
        <dbReference type="Pfam" id="PF01699"/>
    </source>
</evidence>
<comment type="subcellular location">
    <subcellularLocation>
        <location evidence="1">Membrane</location>
        <topology evidence="1">Multi-pass membrane protein</topology>
    </subcellularLocation>
</comment>